<dbReference type="Pfam" id="PF02839">
    <property type="entry name" value="CBM_5_12"/>
    <property type="match status" value="1"/>
</dbReference>
<dbReference type="EMBL" id="CACRSL010000003">
    <property type="protein sequence ID" value="VYT11051.1"/>
    <property type="molecule type" value="Genomic_DNA"/>
</dbReference>
<evidence type="ECO:0000259" key="2">
    <source>
        <dbReference type="Pfam" id="PF02839"/>
    </source>
</evidence>
<evidence type="ECO:0000256" key="1">
    <source>
        <dbReference type="ARBA" id="ARBA00022801"/>
    </source>
</evidence>
<sequence length="214" mass="24243">MEYVYGTAEIDGVMRENLKVIGGPKLEEGEYLTTVREYDDNTITDRCRIDRHYLTAEDEDGTKYDFYAISEHYRYIDRTKMLDETKAATEIAFVALAETGGIDGTTAGEHKNLFEEWQAGVSYKVGQYRRYGEKLYRCVQQHTSQAGWEPDKAASLWSVAADPAEEWPEWSQPLGAHDAYAKGAKVSHNGKHWVSDVDANVWEPGVSGWSEAKE</sequence>
<dbReference type="GO" id="GO:0008843">
    <property type="term" value="F:endochitinase activity"/>
    <property type="evidence" value="ECO:0007669"/>
    <property type="project" value="UniProtKB-EC"/>
</dbReference>
<name>A0A6N2U3N2_9FIRM</name>
<dbReference type="InterPro" id="IPR003610">
    <property type="entry name" value="CBM5/12"/>
</dbReference>
<proteinExistence type="predicted"/>
<keyword evidence="3" id="KW-0326">Glycosidase</keyword>
<dbReference type="InterPro" id="IPR036573">
    <property type="entry name" value="CBM_sf_5/12"/>
</dbReference>
<dbReference type="EC" id="3.2.1.14" evidence="3"/>
<gene>
    <name evidence="3" type="primary">chiA1_2</name>
    <name evidence="3" type="ORF">AULFYP135_01682</name>
</gene>
<feature type="domain" description="Chitin-binding type-3" evidence="2">
    <location>
        <begin position="116"/>
        <end position="157"/>
    </location>
</feature>
<dbReference type="CDD" id="cd12214">
    <property type="entry name" value="ChiA1_BD"/>
    <property type="match status" value="1"/>
</dbReference>
<reference evidence="3" key="1">
    <citation type="submission" date="2019-11" db="EMBL/GenBank/DDBJ databases">
        <authorList>
            <person name="Feng L."/>
        </authorList>
    </citation>
    <scope>NUCLEOTIDE SEQUENCE</scope>
    <source>
        <strain evidence="3">AundefinedLFYP135</strain>
    </source>
</reference>
<dbReference type="Gene3D" id="2.10.10.90">
    <property type="match status" value="1"/>
</dbReference>
<keyword evidence="1 3" id="KW-0378">Hydrolase</keyword>
<dbReference type="SUPFAM" id="SSF51055">
    <property type="entry name" value="Carbohydrate binding domain"/>
    <property type="match status" value="1"/>
</dbReference>
<protein>
    <submittedName>
        <fullName evidence="3">Chitinase A1</fullName>
        <ecNumber evidence="3">3.2.1.14</ecNumber>
    </submittedName>
</protein>
<dbReference type="AlphaFoldDB" id="A0A6N2U3N2"/>
<dbReference type="GO" id="GO:0030246">
    <property type="term" value="F:carbohydrate binding"/>
    <property type="evidence" value="ECO:0007669"/>
    <property type="project" value="InterPro"/>
</dbReference>
<organism evidence="3">
    <name type="scientific">uncultured Anaerotruncus sp</name>
    <dbReference type="NCBI Taxonomy" id="905011"/>
    <lineage>
        <taxon>Bacteria</taxon>
        <taxon>Bacillati</taxon>
        <taxon>Bacillota</taxon>
        <taxon>Clostridia</taxon>
        <taxon>Eubacteriales</taxon>
        <taxon>Oscillospiraceae</taxon>
        <taxon>Anaerotruncus</taxon>
        <taxon>environmental samples</taxon>
    </lineage>
</organism>
<dbReference type="GO" id="GO:0005975">
    <property type="term" value="P:carbohydrate metabolic process"/>
    <property type="evidence" value="ECO:0007669"/>
    <property type="project" value="InterPro"/>
</dbReference>
<dbReference type="GO" id="GO:0005576">
    <property type="term" value="C:extracellular region"/>
    <property type="evidence" value="ECO:0007669"/>
    <property type="project" value="InterPro"/>
</dbReference>
<evidence type="ECO:0000313" key="3">
    <source>
        <dbReference type="EMBL" id="VYT11051.1"/>
    </source>
</evidence>
<accession>A0A6N2U3N2</accession>